<evidence type="ECO:0000313" key="2">
    <source>
        <dbReference type="Proteomes" id="UP000663828"/>
    </source>
</evidence>
<sequence>VLPDGLLKTGRPPRSVNISDDWVSPQGLLKTGRRLV</sequence>
<comment type="caution">
    <text evidence="1">The sequence shown here is derived from an EMBL/GenBank/DDBJ whole genome shotgun (WGS) entry which is preliminary data.</text>
</comment>
<proteinExistence type="predicted"/>
<keyword evidence="2" id="KW-1185">Reference proteome</keyword>
<accession>A0A816EYC7</accession>
<organism evidence="1 2">
    <name type="scientific">Adineta ricciae</name>
    <name type="common">Rotifer</name>
    <dbReference type="NCBI Taxonomy" id="249248"/>
    <lineage>
        <taxon>Eukaryota</taxon>
        <taxon>Metazoa</taxon>
        <taxon>Spiralia</taxon>
        <taxon>Gnathifera</taxon>
        <taxon>Rotifera</taxon>
        <taxon>Eurotatoria</taxon>
        <taxon>Bdelloidea</taxon>
        <taxon>Adinetida</taxon>
        <taxon>Adinetidae</taxon>
        <taxon>Adineta</taxon>
    </lineage>
</organism>
<reference evidence="1" key="1">
    <citation type="submission" date="2021-02" db="EMBL/GenBank/DDBJ databases">
        <authorList>
            <person name="Nowell W R."/>
        </authorList>
    </citation>
    <scope>NUCLEOTIDE SEQUENCE</scope>
</reference>
<dbReference type="AlphaFoldDB" id="A0A816EYC7"/>
<gene>
    <name evidence="1" type="ORF">XAT740_LOCUS55196</name>
</gene>
<evidence type="ECO:0000313" key="1">
    <source>
        <dbReference type="EMBL" id="CAF1652176.1"/>
    </source>
</evidence>
<dbReference type="Proteomes" id="UP000663828">
    <property type="component" value="Unassembled WGS sequence"/>
</dbReference>
<dbReference type="EMBL" id="CAJNOR010010236">
    <property type="protein sequence ID" value="CAF1652176.1"/>
    <property type="molecule type" value="Genomic_DNA"/>
</dbReference>
<protein>
    <submittedName>
        <fullName evidence="1">Uncharacterized protein</fullName>
    </submittedName>
</protein>
<name>A0A816EYC7_ADIRI</name>
<feature type="non-terminal residue" evidence="1">
    <location>
        <position position="1"/>
    </location>
</feature>